<proteinExistence type="predicted"/>
<organism evidence="2">
    <name type="scientific">Pseudomonas syringae pv. actinidiae</name>
    <dbReference type="NCBI Taxonomy" id="103796"/>
    <lineage>
        <taxon>Bacteria</taxon>
        <taxon>Pseudomonadati</taxon>
        <taxon>Pseudomonadota</taxon>
        <taxon>Gammaproteobacteria</taxon>
        <taxon>Pseudomonadales</taxon>
        <taxon>Pseudomonadaceae</taxon>
        <taxon>Pseudomonas</taxon>
        <taxon>Pseudomonas syringae</taxon>
    </lineage>
</organism>
<dbReference type="NCBIfam" id="TIGR03764">
    <property type="entry name" value="ICE_PFGI_1_parB"/>
    <property type="match status" value="1"/>
</dbReference>
<dbReference type="AlphaFoldDB" id="A0A2P0QGA9"/>
<reference evidence="2" key="1">
    <citation type="submission" date="2016-03" db="EMBL/GenBank/DDBJ databases">
        <title>The evolution of Pseudomonas syringae pv. actinidiae in New Zealand.</title>
        <authorList>
            <person name="Taiaroa G."/>
            <person name="Poulter R.T.M."/>
            <person name="Lamont I."/>
            <person name="Stockwell P."/>
            <person name="Butler M.I."/>
        </authorList>
    </citation>
    <scope>NUCLEOTIDE SEQUENCE</scope>
    <source>
        <strain evidence="2">RT849</strain>
    </source>
</reference>
<evidence type="ECO:0000256" key="1">
    <source>
        <dbReference type="SAM" id="MobiDB-lite"/>
    </source>
</evidence>
<sequence length="587" mass="64682">MASKLTAEEISGKLLTGSFSRSGPSVDRLPDPVADTPMVLTLDEMTAYANNPRTVTNAKYQEIKESIRQRGLDQPPSVTRRPGDTKYTIRNGGNTRLAILRELYTETGEYRFYRHNVLFRPWDSGRGEIIALTGHLAENDLRGALMFIERAVGIENARAIYEAEAGEQISQRELVRRLREDGYPVSQSHISKMQETVRCLLPVIPAALYSGLGKPQIERLLSLRKAGGQTWSTHTEGKEHIPDFEGLFQDVLSLFDGDASEFVYERVQDELISHMQTGTGLTYEQILLTLSENQNQARRSAVIESPVNISPAQPIQSNLPDPNGAEDAGKSTAPTLQPTSTDPEPKSEVPNGSTRPRNIKTDSDWLKPEGGDVVLSEEERAARLAGHVVTPVAITDRVIDMKRQLAALDGENLPDFNANALISIPVQAGGLHPISDVWYIERLIDQPDELRPVIAQLAREIAYLSGIGPDSVVDVPGGLGFLCQEPPQDAELTDLANHALTLLQSISGVYAIALTKETPEQPLDVSEFQFTAALGQLLLGSPRYEDRDAVLEGRMDDACIVKLFRLIRLGRRLVELELGSVREVQTS</sequence>
<protein>
    <submittedName>
        <fullName evidence="2">Protein with ParB-like nuclease domain in PFGI-1-like cluster</fullName>
    </submittedName>
</protein>
<feature type="compositionally biased region" description="Basic and acidic residues" evidence="1">
    <location>
        <begin position="359"/>
        <end position="369"/>
    </location>
</feature>
<feature type="compositionally biased region" description="Polar residues" evidence="1">
    <location>
        <begin position="307"/>
        <end position="320"/>
    </location>
</feature>
<dbReference type="EMBL" id="KX009065">
    <property type="protein sequence ID" value="ARO45441.1"/>
    <property type="molecule type" value="Genomic_DNA"/>
</dbReference>
<dbReference type="InterPro" id="IPR036086">
    <property type="entry name" value="ParB/Sulfiredoxin_sf"/>
</dbReference>
<name>A0A2P0QGA9_PSESF</name>
<feature type="region of interest" description="Disordered" evidence="1">
    <location>
        <begin position="299"/>
        <end position="369"/>
    </location>
</feature>
<feature type="compositionally biased region" description="Polar residues" evidence="1">
    <location>
        <begin position="332"/>
        <end position="342"/>
    </location>
</feature>
<dbReference type="SUPFAM" id="SSF110849">
    <property type="entry name" value="ParB/Sulfiredoxin"/>
    <property type="match status" value="1"/>
</dbReference>
<dbReference type="RefSeq" id="WP_058432295.1">
    <property type="nucleotide sequence ID" value="NZ_CP017009.1"/>
</dbReference>
<dbReference type="InterPro" id="IPR022304">
    <property type="entry name" value="ICE_PFGI_1_ParB"/>
</dbReference>
<accession>A0A2P0QGA9</accession>
<evidence type="ECO:0000313" key="2">
    <source>
        <dbReference type="EMBL" id="ARO45441.1"/>
    </source>
</evidence>